<evidence type="ECO:0000259" key="6">
    <source>
        <dbReference type="Pfam" id="PF02570"/>
    </source>
</evidence>
<sequence length="235" mass="24690">MSRTDGRHSGTVPHTTDPQSETSKRGDVFEYEKDGASIYRQSFATIRAEADLGALPPDVSQVAVRMIHACGMVDLVRDIAYSPQVVARAREALRAGAPILCDANMVASGVTRKRLPADNEVLCTLADPAVPELARAMGTTRSAAALELWREKLDGAVVAVGNAPTALFRLLEMVRDGAPRPAAVIGIPVGFIGAAESKDALAESPLGLDYLVVRGRRGGSAMAAAAINAIASEEE</sequence>
<dbReference type="Pfam" id="PF02570">
    <property type="entry name" value="CbiC"/>
    <property type="match status" value="1"/>
</dbReference>
<feature type="region of interest" description="Disordered" evidence="5">
    <location>
        <begin position="1"/>
        <end position="27"/>
    </location>
</feature>
<name>A0ABP3H9Z7_9ACTN</name>
<evidence type="ECO:0000256" key="5">
    <source>
        <dbReference type="SAM" id="MobiDB-lite"/>
    </source>
</evidence>
<keyword evidence="8" id="KW-1185">Reference proteome</keyword>
<protein>
    <submittedName>
        <fullName evidence="7">Precorrin-8X methylmutase</fullName>
    </submittedName>
</protein>
<dbReference type="PANTHER" id="PTHR43588:SF1">
    <property type="entry name" value="COBALT-PRECORRIN-8 METHYLMUTASE"/>
    <property type="match status" value="1"/>
</dbReference>
<evidence type="ECO:0000256" key="1">
    <source>
        <dbReference type="ARBA" id="ARBA00004953"/>
    </source>
</evidence>
<comment type="caution">
    <text evidence="7">The sequence shown here is derived from an EMBL/GenBank/DDBJ whole genome shotgun (WGS) entry which is preliminary data.</text>
</comment>
<proteinExistence type="inferred from homology"/>
<evidence type="ECO:0000313" key="8">
    <source>
        <dbReference type="Proteomes" id="UP001500063"/>
    </source>
</evidence>
<dbReference type="SUPFAM" id="SSF63965">
    <property type="entry name" value="Precorrin-8X methylmutase CbiC/CobH"/>
    <property type="match status" value="1"/>
</dbReference>
<evidence type="ECO:0000313" key="7">
    <source>
        <dbReference type="EMBL" id="GAA0365780.1"/>
    </source>
</evidence>
<organism evidence="7 8">
    <name type="scientific">Streptomyces blastmyceticus</name>
    <dbReference type="NCBI Taxonomy" id="68180"/>
    <lineage>
        <taxon>Bacteria</taxon>
        <taxon>Bacillati</taxon>
        <taxon>Actinomycetota</taxon>
        <taxon>Actinomycetes</taxon>
        <taxon>Kitasatosporales</taxon>
        <taxon>Streptomycetaceae</taxon>
        <taxon>Streptomyces</taxon>
    </lineage>
</organism>
<evidence type="ECO:0000256" key="3">
    <source>
        <dbReference type="ARBA" id="ARBA00022573"/>
    </source>
</evidence>
<reference evidence="8" key="1">
    <citation type="journal article" date="2019" name="Int. J. Syst. Evol. Microbiol.">
        <title>The Global Catalogue of Microorganisms (GCM) 10K type strain sequencing project: providing services to taxonomists for standard genome sequencing and annotation.</title>
        <authorList>
            <consortium name="The Broad Institute Genomics Platform"/>
            <consortium name="The Broad Institute Genome Sequencing Center for Infectious Disease"/>
            <person name="Wu L."/>
            <person name="Ma J."/>
        </authorList>
    </citation>
    <scope>NUCLEOTIDE SEQUENCE [LARGE SCALE GENOMIC DNA]</scope>
    <source>
        <strain evidence="8">JCM 4565</strain>
    </source>
</reference>
<feature type="compositionally biased region" description="Polar residues" evidence="5">
    <location>
        <begin position="12"/>
        <end position="21"/>
    </location>
</feature>
<dbReference type="PANTHER" id="PTHR43588">
    <property type="entry name" value="COBALT-PRECORRIN-8 METHYLMUTASE"/>
    <property type="match status" value="1"/>
</dbReference>
<keyword evidence="4" id="KW-0413">Isomerase</keyword>
<comment type="similarity">
    <text evidence="2">Belongs to the CobH/CbiC family.</text>
</comment>
<gene>
    <name evidence="7" type="ORF">GCM10010319_49600</name>
</gene>
<dbReference type="Proteomes" id="UP001500063">
    <property type="component" value="Unassembled WGS sequence"/>
</dbReference>
<dbReference type="Gene3D" id="3.40.50.10230">
    <property type="entry name" value="Cobalamin biosynthesis CobH/CbiC, precorrin-8X methylmutase"/>
    <property type="match status" value="1"/>
</dbReference>
<evidence type="ECO:0000256" key="2">
    <source>
        <dbReference type="ARBA" id="ARBA00009774"/>
    </source>
</evidence>
<dbReference type="InterPro" id="IPR036588">
    <property type="entry name" value="CobH/CbiC_sf"/>
</dbReference>
<comment type="pathway">
    <text evidence="1">Cofactor biosynthesis; adenosylcobalamin biosynthesis.</text>
</comment>
<accession>A0ABP3H9Z7</accession>
<dbReference type="NCBIfam" id="NF006136">
    <property type="entry name" value="PRK08285.1"/>
    <property type="match status" value="1"/>
</dbReference>
<dbReference type="InterPro" id="IPR003722">
    <property type="entry name" value="Cbl_synth_CobH/CbiC"/>
</dbReference>
<dbReference type="EMBL" id="BAAABW010000026">
    <property type="protein sequence ID" value="GAA0365780.1"/>
    <property type="molecule type" value="Genomic_DNA"/>
</dbReference>
<evidence type="ECO:0000256" key="4">
    <source>
        <dbReference type="ARBA" id="ARBA00023235"/>
    </source>
</evidence>
<keyword evidence="3" id="KW-0169">Cobalamin biosynthesis</keyword>
<feature type="domain" description="Cobalamin biosynthesis precorrin-8X methylmutase CobH/CbiC" evidence="6">
    <location>
        <begin position="38"/>
        <end position="232"/>
    </location>
</feature>